<evidence type="ECO:0000313" key="8">
    <source>
        <dbReference type="Proteomes" id="UP001596977"/>
    </source>
</evidence>
<keyword evidence="2" id="KW-0479">Metal-binding</keyword>
<dbReference type="PANTHER" id="PTHR21266:SF60">
    <property type="entry name" value="3-KETOSTEROID-9-ALPHA-MONOOXYGENASE, OXYGENASE COMPONENT"/>
    <property type="match status" value="1"/>
</dbReference>
<dbReference type="InterPro" id="IPR036922">
    <property type="entry name" value="Rieske_2Fe-2S_sf"/>
</dbReference>
<evidence type="ECO:0000313" key="7">
    <source>
        <dbReference type="EMBL" id="MFD0948589.1"/>
    </source>
</evidence>
<sequence length="345" mass="38506">MSYLRNCWYAAGWSQDIGDKPMARQFLGEHVVLYRTADGTPHALEDRCPHRFAPLSMGTLIDDQIQCPYHGLRFGTGGECVYNPHYAALPKAAKVASYPLLERYGMVWIWMGDEPADADKLPADFAFLTAPGFKAVSGYLRVEANYMLVVDNLLDLTHAPYLHPAFAIPGMTVEERLARTTTELERRPERVIARRWRKSCPPNGPTRSLFGFTDPLMDSRSHMHWLPPSLIFFDAGAARLDEAEELGLCLPAMHAITPETERSCHYFFAQGRNMLLDDPVADETLFGILDNAFRNEDEPMIEAQQARMGAETDVLALDPVLLKSDGAPVAARRALAALIAAEQAR</sequence>
<dbReference type="CDD" id="cd08878">
    <property type="entry name" value="RHO_alpha_C_DMO-like"/>
    <property type="match status" value="1"/>
</dbReference>
<keyword evidence="3" id="KW-0560">Oxidoreductase</keyword>
<dbReference type="Pfam" id="PF00355">
    <property type="entry name" value="Rieske"/>
    <property type="match status" value="1"/>
</dbReference>
<dbReference type="Gene3D" id="2.102.10.10">
    <property type="entry name" value="Rieske [2Fe-2S] iron-sulphur domain"/>
    <property type="match status" value="1"/>
</dbReference>
<name>A0ABW3HBG8_9SPHN</name>
<dbReference type="Proteomes" id="UP001596977">
    <property type="component" value="Unassembled WGS sequence"/>
</dbReference>
<keyword evidence="8" id="KW-1185">Reference proteome</keyword>
<evidence type="ECO:0000256" key="5">
    <source>
        <dbReference type="ARBA" id="ARBA00023014"/>
    </source>
</evidence>
<evidence type="ECO:0000256" key="4">
    <source>
        <dbReference type="ARBA" id="ARBA00023004"/>
    </source>
</evidence>
<keyword evidence="4" id="KW-0408">Iron</keyword>
<dbReference type="RefSeq" id="WP_264946500.1">
    <property type="nucleotide sequence ID" value="NZ_JAPDRA010000015.1"/>
</dbReference>
<dbReference type="InterPro" id="IPR050584">
    <property type="entry name" value="Cholesterol_7-desaturase"/>
</dbReference>
<dbReference type="EMBL" id="JBHTJG010000015">
    <property type="protein sequence ID" value="MFD0948589.1"/>
    <property type="molecule type" value="Genomic_DNA"/>
</dbReference>
<evidence type="ECO:0000256" key="3">
    <source>
        <dbReference type="ARBA" id="ARBA00023002"/>
    </source>
</evidence>
<evidence type="ECO:0000256" key="1">
    <source>
        <dbReference type="ARBA" id="ARBA00022714"/>
    </source>
</evidence>
<organism evidence="7 8">
    <name type="scientific">Sphingomonas canadensis</name>
    <dbReference type="NCBI Taxonomy" id="1219257"/>
    <lineage>
        <taxon>Bacteria</taxon>
        <taxon>Pseudomonadati</taxon>
        <taxon>Pseudomonadota</taxon>
        <taxon>Alphaproteobacteria</taxon>
        <taxon>Sphingomonadales</taxon>
        <taxon>Sphingomonadaceae</taxon>
        <taxon>Sphingomonas</taxon>
    </lineage>
</organism>
<dbReference type="SUPFAM" id="SSF55961">
    <property type="entry name" value="Bet v1-like"/>
    <property type="match status" value="1"/>
</dbReference>
<dbReference type="PROSITE" id="PS51296">
    <property type="entry name" value="RIESKE"/>
    <property type="match status" value="1"/>
</dbReference>
<dbReference type="Pfam" id="PF19112">
    <property type="entry name" value="VanA_C"/>
    <property type="match status" value="1"/>
</dbReference>
<comment type="caution">
    <text evidence="7">The sequence shown here is derived from an EMBL/GenBank/DDBJ whole genome shotgun (WGS) entry which is preliminary data.</text>
</comment>
<evidence type="ECO:0000259" key="6">
    <source>
        <dbReference type="PROSITE" id="PS51296"/>
    </source>
</evidence>
<dbReference type="SUPFAM" id="SSF50022">
    <property type="entry name" value="ISP domain"/>
    <property type="match status" value="1"/>
</dbReference>
<feature type="domain" description="Rieske" evidence="6">
    <location>
        <begin position="8"/>
        <end position="109"/>
    </location>
</feature>
<keyword evidence="1" id="KW-0001">2Fe-2S</keyword>
<protein>
    <submittedName>
        <fullName evidence="7">Rieske 2Fe-2S domain-containing protein</fullName>
    </submittedName>
</protein>
<evidence type="ECO:0000256" key="2">
    <source>
        <dbReference type="ARBA" id="ARBA00022723"/>
    </source>
</evidence>
<keyword evidence="5" id="KW-0411">Iron-sulfur</keyword>
<accession>A0ABW3HBG8</accession>
<dbReference type="InterPro" id="IPR017941">
    <property type="entry name" value="Rieske_2Fe-2S"/>
</dbReference>
<dbReference type="InterPro" id="IPR044043">
    <property type="entry name" value="VanA_C_cat"/>
</dbReference>
<dbReference type="Gene3D" id="3.90.380.10">
    <property type="entry name" value="Naphthalene 1,2-dioxygenase Alpha Subunit, Chain A, domain 1"/>
    <property type="match status" value="1"/>
</dbReference>
<dbReference type="PANTHER" id="PTHR21266">
    <property type="entry name" value="IRON-SULFUR DOMAIN CONTAINING PROTEIN"/>
    <property type="match status" value="1"/>
</dbReference>
<reference evidence="8" key="1">
    <citation type="journal article" date="2019" name="Int. J. Syst. Evol. Microbiol.">
        <title>The Global Catalogue of Microorganisms (GCM) 10K type strain sequencing project: providing services to taxonomists for standard genome sequencing and annotation.</title>
        <authorList>
            <consortium name="The Broad Institute Genomics Platform"/>
            <consortium name="The Broad Institute Genome Sequencing Center for Infectious Disease"/>
            <person name="Wu L."/>
            <person name="Ma J."/>
        </authorList>
    </citation>
    <scope>NUCLEOTIDE SEQUENCE [LARGE SCALE GENOMIC DNA]</scope>
    <source>
        <strain evidence="8">CCUG 62982</strain>
    </source>
</reference>
<proteinExistence type="predicted"/>
<gene>
    <name evidence="7" type="ORF">ACFQ1E_19780</name>
</gene>